<gene>
    <name evidence="1" type="ORF">N5I87_16270</name>
</gene>
<comment type="caution">
    <text evidence="1">The sequence shown here is derived from an EMBL/GenBank/DDBJ whole genome shotgun (WGS) entry which is preliminary data.</text>
</comment>
<sequence length="335" mass="35977">MTSTLPCTCHHLDIPPMPDFALKLGSFQFKDLEIPEALPFGGTQKLAVHELVGGTRVIHSMGDFERPIEWSGWLLGEDALSRARELDNLRIGGQRLLLQWSELYYWVVVREFNADFQRAYKIPYKISCEVSSTAAKPQSSDVQSIDGQIRSDAAALADMANAVGDGTLSCLINSANSAITTVASFANAAQSTLSNVLQQVTAVRDRAQALVTSANNQLMTVATLGGILPNNPVAQQVAKLNGQINSALSLPVLVQLDRVAGRVQKNITSVYKSAKQVVTAGGDLMKIAAKEYNDAMAWTSLAKANPDLAWDPLVQGIRNLVVPPNKDGAGGLPKP</sequence>
<name>A0AAE3I4Y3_9RALS</name>
<accession>A0AAE3I4Y3</accession>
<dbReference type="Proteomes" id="UP001164374">
    <property type="component" value="Unassembled WGS sequence"/>
</dbReference>
<reference evidence="1" key="2">
    <citation type="submission" date="2023-02" db="EMBL/GenBank/DDBJ databases">
        <authorList>
            <person name="Lu C.-H."/>
        </authorList>
    </citation>
    <scope>NUCLEOTIDE SEQUENCE</scope>
    <source>
        <strain evidence="1">22TCCZM01-4</strain>
    </source>
</reference>
<organism evidence="1 2">
    <name type="scientific">Ralstonia mojiangensis</name>
    <dbReference type="NCBI Taxonomy" id="2953895"/>
    <lineage>
        <taxon>Bacteria</taxon>
        <taxon>Pseudomonadati</taxon>
        <taxon>Pseudomonadota</taxon>
        <taxon>Betaproteobacteria</taxon>
        <taxon>Burkholderiales</taxon>
        <taxon>Burkholderiaceae</taxon>
        <taxon>Ralstonia</taxon>
    </lineage>
</organism>
<protein>
    <submittedName>
        <fullName evidence="1">Uncharacterized protein</fullName>
    </submittedName>
</protein>
<reference evidence="1" key="1">
    <citation type="journal article" date="2023" name="Front. Microbiol.">
        <title>Ralstonia chuxiongensis sp. nov., Ralstonia mojiangensis sp. nov., and Ralstonia soli sp. nov., isolated from tobacco fields, are three novel species in the family Burkholderiaceae.</title>
        <authorList>
            <person name="Lu C.H."/>
            <person name="Zhang Y.Y."/>
            <person name="Jiang N."/>
            <person name="Chen W."/>
            <person name="Shao X."/>
            <person name="Zhao Z.M."/>
            <person name="Lu W.L."/>
            <person name="Hu X."/>
            <person name="Xi Y.X."/>
            <person name="Zou S.Y."/>
            <person name="Wei Q.J."/>
            <person name="Lin Z.L."/>
            <person name="Gong L."/>
            <person name="Gai X.T."/>
            <person name="Zhang L.Q."/>
            <person name="Li J.Y."/>
            <person name="Jin Y."/>
            <person name="Xia Z.Y."/>
        </authorList>
    </citation>
    <scope>NUCLEOTIDE SEQUENCE</scope>
    <source>
        <strain evidence="1">22TCCZM01-4</strain>
    </source>
</reference>
<evidence type="ECO:0000313" key="2">
    <source>
        <dbReference type="Proteomes" id="UP001164374"/>
    </source>
</evidence>
<dbReference type="RefSeq" id="WP_252693791.1">
    <property type="nucleotide sequence ID" value="NZ_JAMXHU010000004.1"/>
</dbReference>
<dbReference type="EMBL" id="JAOCQJ010000004">
    <property type="protein sequence ID" value="MCT7317564.1"/>
    <property type="molecule type" value="Genomic_DNA"/>
</dbReference>
<proteinExistence type="predicted"/>
<dbReference type="AlphaFoldDB" id="A0AAE3I4Y3"/>
<evidence type="ECO:0000313" key="1">
    <source>
        <dbReference type="EMBL" id="MCT7317564.1"/>
    </source>
</evidence>